<comment type="caution">
    <text evidence="3">The sequence shown here is derived from an EMBL/GenBank/DDBJ whole genome shotgun (WGS) entry which is preliminary data.</text>
</comment>
<feature type="coiled-coil region" evidence="1">
    <location>
        <begin position="725"/>
        <end position="752"/>
    </location>
</feature>
<dbReference type="GO" id="GO:0007098">
    <property type="term" value="P:centrosome cycle"/>
    <property type="evidence" value="ECO:0007669"/>
    <property type="project" value="TreeGrafter"/>
</dbReference>
<sequence>MREGRGVCHILSQHLGDTTKAFEELLRANDIDYYMGQSFRQQLAQSSALAERVGAKISGRDRTELHDDKMGHELLALRLSKELQQKDKIIESLHTKLQQRADTPSSGHALSETTDQSDRTSFVSDEQGSTNEDLELSTSPHWHSIKAHNYPITHHCISWNSVIQQLSQHAVHPAQSSGESGSISSLPIPLTPYCPDLAHCDPHSPLMGPGGFSLSDVHQELQTLQKELGESFSVPHIKALSDLPADTHLYPDTSGYLPLSHQAFHQPHLSSTDVSSASRADVGFRESSVLWEAAHASLPVRMGTFGTISSGSSGYRSGASYAGVDLIEEHLREIRGLRQRLEDSIRTNERLRQQLEERLASAGRTGGAPTNIYIQGLESLSQLTNENRALKEEILALQAQLQACRDSCQEVKQLREAVVTGRAQLKEVELEVEEWREEVRRLQAHSCQQGQEIQQLRQERHASQECNNRLQHEVNLLQQQLSESRRLLHSLQCELQVYDRMCGKGKSLNTGFGGELKFSGAPSSQELGDLLVEVRGLRVQLEHSVQENSALRMQLQQQLGAAVIIASSDRRPPSIPVSPSICKRQLFHDPAPSPPVRDTGLFNAASTCTLLSDLEDPQLKAKDTLDPHADLEGEAPDGSFANKNGRHAVGHVDDFTALRQQVLEGKALVGKMEAALLELDPSKVLNYSNVTDLLADAQTLRQILEEADSLLKMFWRAALPDSDRLAQHAQKEQALQEEVHRLQLQVSEQEEVLKGTVQRLRSTNRTKENMERFIVCQLSRTRDVLKKARTNLQKNEYKISSLSSSSSSTSPCPGKAEVPRSPRARPPDWGFVKPDPRCPVGEAASQRPIRKRGGQCLLQVVTY</sequence>
<dbReference type="AlphaFoldDB" id="A0A8T2NLA6"/>
<dbReference type="Proteomes" id="UP000824540">
    <property type="component" value="Unassembled WGS sequence"/>
</dbReference>
<dbReference type="InterPro" id="IPR052593">
    <property type="entry name" value="MT-associated_AKAP9-binding"/>
</dbReference>
<dbReference type="OrthoDB" id="10255000at2759"/>
<dbReference type="PANTHER" id="PTHR46501:SF2">
    <property type="entry name" value="MYOMEGALIN"/>
    <property type="match status" value="1"/>
</dbReference>
<name>A0A8T2NLA6_9TELE</name>
<dbReference type="GO" id="GO:0005794">
    <property type="term" value="C:Golgi apparatus"/>
    <property type="evidence" value="ECO:0007669"/>
    <property type="project" value="TreeGrafter"/>
</dbReference>
<feature type="compositionally biased region" description="Low complexity" evidence="2">
    <location>
        <begin position="800"/>
        <end position="810"/>
    </location>
</feature>
<keyword evidence="4" id="KW-1185">Reference proteome</keyword>
<organism evidence="3 4">
    <name type="scientific">Albula glossodonta</name>
    <name type="common">roundjaw bonefish</name>
    <dbReference type="NCBI Taxonomy" id="121402"/>
    <lineage>
        <taxon>Eukaryota</taxon>
        <taxon>Metazoa</taxon>
        <taxon>Chordata</taxon>
        <taxon>Craniata</taxon>
        <taxon>Vertebrata</taxon>
        <taxon>Euteleostomi</taxon>
        <taxon>Actinopterygii</taxon>
        <taxon>Neopterygii</taxon>
        <taxon>Teleostei</taxon>
        <taxon>Albuliformes</taxon>
        <taxon>Albulidae</taxon>
        <taxon>Albula</taxon>
    </lineage>
</organism>
<dbReference type="Gene3D" id="1.10.287.1490">
    <property type="match status" value="1"/>
</dbReference>
<accession>A0A8T2NLA6</accession>
<dbReference type="GO" id="GO:0060090">
    <property type="term" value="F:molecular adaptor activity"/>
    <property type="evidence" value="ECO:0007669"/>
    <property type="project" value="TreeGrafter"/>
</dbReference>
<dbReference type="GO" id="GO:1903358">
    <property type="term" value="P:regulation of Golgi organization"/>
    <property type="evidence" value="ECO:0007669"/>
    <property type="project" value="TreeGrafter"/>
</dbReference>
<dbReference type="PANTHER" id="PTHR46501">
    <property type="entry name" value="MYOMEGALIN"/>
    <property type="match status" value="1"/>
</dbReference>
<feature type="region of interest" description="Disordered" evidence="2">
    <location>
        <begin position="798"/>
        <end position="846"/>
    </location>
</feature>
<feature type="coiled-coil region" evidence="1">
    <location>
        <begin position="327"/>
        <end position="494"/>
    </location>
</feature>
<evidence type="ECO:0000313" key="3">
    <source>
        <dbReference type="EMBL" id="KAG9338422.1"/>
    </source>
</evidence>
<evidence type="ECO:0008006" key="5">
    <source>
        <dbReference type="Google" id="ProtNLM"/>
    </source>
</evidence>
<protein>
    <recommendedName>
        <fullName evidence="5">Myomegalin-like</fullName>
    </recommendedName>
</protein>
<feature type="region of interest" description="Disordered" evidence="2">
    <location>
        <begin position="97"/>
        <end position="137"/>
    </location>
</feature>
<evidence type="ECO:0000256" key="1">
    <source>
        <dbReference type="SAM" id="Coils"/>
    </source>
</evidence>
<reference evidence="3" key="1">
    <citation type="thesis" date="2021" institute="BYU ScholarsArchive" country="Provo, UT, USA">
        <title>Applications of and Algorithms for Genome Assembly and Genomic Analyses with an Emphasis on Marine Teleosts.</title>
        <authorList>
            <person name="Pickett B.D."/>
        </authorList>
    </citation>
    <scope>NUCLEOTIDE SEQUENCE</scope>
    <source>
        <strain evidence="3">HI-2016</strain>
    </source>
</reference>
<keyword evidence="1" id="KW-0175">Coiled coil</keyword>
<dbReference type="GO" id="GO:0090063">
    <property type="term" value="P:positive regulation of microtubule nucleation"/>
    <property type="evidence" value="ECO:0007669"/>
    <property type="project" value="TreeGrafter"/>
</dbReference>
<proteinExistence type="predicted"/>
<dbReference type="GO" id="GO:0005813">
    <property type="term" value="C:centrosome"/>
    <property type="evidence" value="ECO:0007669"/>
    <property type="project" value="TreeGrafter"/>
</dbReference>
<evidence type="ECO:0000256" key="2">
    <source>
        <dbReference type="SAM" id="MobiDB-lite"/>
    </source>
</evidence>
<gene>
    <name evidence="3" type="ORF">JZ751_025826</name>
</gene>
<evidence type="ECO:0000313" key="4">
    <source>
        <dbReference type="Proteomes" id="UP000824540"/>
    </source>
</evidence>
<dbReference type="EMBL" id="JAFBMS010000067">
    <property type="protein sequence ID" value="KAG9338422.1"/>
    <property type="molecule type" value="Genomic_DNA"/>
</dbReference>